<organism evidence="2 3">
    <name type="scientific">Mollisia scopiformis</name>
    <name type="common">Conifer needle endophyte fungus</name>
    <name type="synonym">Phialocephala scopiformis</name>
    <dbReference type="NCBI Taxonomy" id="149040"/>
    <lineage>
        <taxon>Eukaryota</taxon>
        <taxon>Fungi</taxon>
        <taxon>Dikarya</taxon>
        <taxon>Ascomycota</taxon>
        <taxon>Pezizomycotina</taxon>
        <taxon>Leotiomycetes</taxon>
        <taxon>Helotiales</taxon>
        <taxon>Mollisiaceae</taxon>
        <taxon>Mollisia</taxon>
    </lineage>
</organism>
<dbReference type="AlphaFoldDB" id="A0A194X869"/>
<dbReference type="KEGG" id="psco:LY89DRAFT_80828"/>
<evidence type="ECO:0000313" key="2">
    <source>
        <dbReference type="EMBL" id="KUJ16361.1"/>
    </source>
</evidence>
<protein>
    <recommendedName>
        <fullName evidence="4">Secreted protein</fullName>
    </recommendedName>
</protein>
<gene>
    <name evidence="2" type="ORF">LY89DRAFT_80828</name>
</gene>
<reference evidence="2 3" key="1">
    <citation type="submission" date="2015-10" db="EMBL/GenBank/DDBJ databases">
        <title>Full genome of DAOMC 229536 Phialocephala scopiformis, a fungal endophyte of spruce producing the potent anti-insectan compound rugulosin.</title>
        <authorList>
            <consortium name="DOE Joint Genome Institute"/>
            <person name="Walker A.K."/>
            <person name="Frasz S.L."/>
            <person name="Seifert K.A."/>
            <person name="Miller J.D."/>
            <person name="Mondo S.J."/>
            <person name="Labutti K."/>
            <person name="Lipzen A."/>
            <person name="Dockter R."/>
            <person name="Kennedy M."/>
            <person name="Grigoriev I.V."/>
            <person name="Spatafora J.W."/>
        </authorList>
    </citation>
    <scope>NUCLEOTIDE SEQUENCE [LARGE SCALE GENOMIC DNA]</scope>
    <source>
        <strain evidence="2 3">CBS 120377</strain>
    </source>
</reference>
<keyword evidence="3" id="KW-1185">Reference proteome</keyword>
<keyword evidence="1" id="KW-0732">Signal</keyword>
<proteinExistence type="predicted"/>
<accession>A0A194X869</accession>
<dbReference type="EMBL" id="KQ947416">
    <property type="protein sequence ID" value="KUJ16361.1"/>
    <property type="molecule type" value="Genomic_DNA"/>
</dbReference>
<dbReference type="GeneID" id="28833153"/>
<sequence length="94" mass="10995">MIIRLVCFWSLRYAILSLLRCSPLSYYDEKSFLFDLDAEAIPEEKMSSVFGDTMRPGHRYNRWYFRQFGAPYPTPNSTDCDIGLSILSIRDLGR</sequence>
<evidence type="ECO:0008006" key="4">
    <source>
        <dbReference type="Google" id="ProtNLM"/>
    </source>
</evidence>
<name>A0A194X869_MOLSC</name>
<dbReference type="Proteomes" id="UP000070700">
    <property type="component" value="Unassembled WGS sequence"/>
</dbReference>
<evidence type="ECO:0000256" key="1">
    <source>
        <dbReference type="SAM" id="SignalP"/>
    </source>
</evidence>
<feature type="chain" id="PRO_5008267962" description="Secreted protein" evidence="1">
    <location>
        <begin position="22"/>
        <end position="94"/>
    </location>
</feature>
<dbReference type="RefSeq" id="XP_018070716.1">
    <property type="nucleotide sequence ID" value="XM_018223427.1"/>
</dbReference>
<evidence type="ECO:0000313" key="3">
    <source>
        <dbReference type="Proteomes" id="UP000070700"/>
    </source>
</evidence>
<feature type="signal peptide" evidence="1">
    <location>
        <begin position="1"/>
        <end position="21"/>
    </location>
</feature>
<dbReference type="InParanoid" id="A0A194X869"/>